<organism evidence="1 2">
    <name type="scientific">Myriangium duriaei CBS 260.36</name>
    <dbReference type="NCBI Taxonomy" id="1168546"/>
    <lineage>
        <taxon>Eukaryota</taxon>
        <taxon>Fungi</taxon>
        <taxon>Dikarya</taxon>
        <taxon>Ascomycota</taxon>
        <taxon>Pezizomycotina</taxon>
        <taxon>Dothideomycetes</taxon>
        <taxon>Dothideomycetidae</taxon>
        <taxon>Myriangiales</taxon>
        <taxon>Myriangiaceae</taxon>
        <taxon>Myriangium</taxon>
    </lineage>
</organism>
<dbReference type="Proteomes" id="UP000799439">
    <property type="component" value="Unassembled WGS sequence"/>
</dbReference>
<comment type="caution">
    <text evidence="1">The sequence shown here is derived from an EMBL/GenBank/DDBJ whole genome shotgun (WGS) entry which is preliminary data.</text>
</comment>
<accession>A0A9P4IYS2</accession>
<proteinExistence type="predicted"/>
<protein>
    <submittedName>
        <fullName evidence="1">Uncharacterized protein</fullName>
    </submittedName>
</protein>
<dbReference type="AlphaFoldDB" id="A0A9P4IYS2"/>
<reference evidence="1" key="1">
    <citation type="journal article" date="2020" name="Stud. Mycol.">
        <title>101 Dothideomycetes genomes: a test case for predicting lifestyles and emergence of pathogens.</title>
        <authorList>
            <person name="Haridas S."/>
            <person name="Albert R."/>
            <person name="Binder M."/>
            <person name="Bloem J."/>
            <person name="Labutti K."/>
            <person name="Salamov A."/>
            <person name="Andreopoulos B."/>
            <person name="Baker S."/>
            <person name="Barry K."/>
            <person name="Bills G."/>
            <person name="Bluhm B."/>
            <person name="Cannon C."/>
            <person name="Castanera R."/>
            <person name="Culley D."/>
            <person name="Daum C."/>
            <person name="Ezra D."/>
            <person name="Gonzalez J."/>
            <person name="Henrissat B."/>
            <person name="Kuo A."/>
            <person name="Liang C."/>
            <person name="Lipzen A."/>
            <person name="Lutzoni F."/>
            <person name="Magnuson J."/>
            <person name="Mondo S."/>
            <person name="Nolan M."/>
            <person name="Ohm R."/>
            <person name="Pangilinan J."/>
            <person name="Park H.-J."/>
            <person name="Ramirez L."/>
            <person name="Alfaro M."/>
            <person name="Sun H."/>
            <person name="Tritt A."/>
            <person name="Yoshinaga Y."/>
            <person name="Zwiers L.-H."/>
            <person name="Turgeon B."/>
            <person name="Goodwin S."/>
            <person name="Spatafora J."/>
            <person name="Crous P."/>
            <person name="Grigoriev I."/>
        </authorList>
    </citation>
    <scope>NUCLEOTIDE SEQUENCE</scope>
    <source>
        <strain evidence="1">CBS 260.36</strain>
    </source>
</reference>
<name>A0A9P4IYS2_9PEZI</name>
<dbReference type="EMBL" id="ML996086">
    <property type="protein sequence ID" value="KAF2152362.1"/>
    <property type="molecule type" value="Genomic_DNA"/>
</dbReference>
<keyword evidence="2" id="KW-1185">Reference proteome</keyword>
<sequence>MPAKVSQLLHYESVRLPWLVVSLQAALDDAREPASRFRRHSRRYQKLTAKYKLHGIGTKAGSFVLWYHTKICRAIGGRQMIGSSRPRSCAEIQETARADPWNSCERRTPKKSKTCGEIRLVGAFSGSPHHVGHMQRPAATIHKVLALVTCLNSQSSVTSHVSRITSVRPKKALW</sequence>
<evidence type="ECO:0000313" key="1">
    <source>
        <dbReference type="EMBL" id="KAF2152362.1"/>
    </source>
</evidence>
<gene>
    <name evidence="1" type="ORF">K461DRAFT_145694</name>
</gene>
<evidence type="ECO:0000313" key="2">
    <source>
        <dbReference type="Proteomes" id="UP000799439"/>
    </source>
</evidence>